<dbReference type="InterPro" id="IPR002347">
    <property type="entry name" value="SDR_fam"/>
</dbReference>
<organism evidence="4 5">
    <name type="scientific">Microcystis aeruginosa NIES-298</name>
    <dbReference type="NCBI Taxonomy" id="449468"/>
    <lineage>
        <taxon>Bacteria</taxon>
        <taxon>Bacillati</taxon>
        <taxon>Cyanobacteriota</taxon>
        <taxon>Cyanophyceae</taxon>
        <taxon>Oscillatoriophycideae</taxon>
        <taxon>Chroococcales</taxon>
        <taxon>Microcystaceae</taxon>
        <taxon>Microcystis</taxon>
    </lineage>
</organism>
<evidence type="ECO:0000256" key="3">
    <source>
        <dbReference type="RuleBase" id="RU000363"/>
    </source>
</evidence>
<evidence type="ECO:0000256" key="2">
    <source>
        <dbReference type="ARBA" id="ARBA00023002"/>
    </source>
</evidence>
<dbReference type="Proteomes" id="UP000236321">
    <property type="component" value="Unassembled WGS sequence"/>
</dbReference>
<name>A0A2H6BSD8_MICAE</name>
<comment type="caution">
    <text evidence="4">The sequence shown here is derived from an EMBL/GenBank/DDBJ whole genome shotgun (WGS) entry which is preliminary data.</text>
</comment>
<dbReference type="PANTHER" id="PTHR44196:SF1">
    <property type="entry name" value="DEHYDROGENASE_REDUCTASE SDR FAMILY MEMBER 7B"/>
    <property type="match status" value="1"/>
</dbReference>
<sequence>MRRIFITGASSGIGQALAIKLAQEGHILGLAARRQDKLEQVAQQVQAAGGKAYLYPLDVRDRRQQFEAINHFAGLGGLDAAVANAGFGITKPILATSEEEARELFDVNLFGLLYTLQASAPHLHEGVFVGVSSVVAYALPTGYGVYSASKSAVSSLLTVARREMGHQFKVVLVSPGETQTEFWQVAQKRSGHLIDGRSPVPMASADTVAAVIARAIERPQPNVFMNWTERLLPILRGAFPAVLEHHYRVVEQH</sequence>
<dbReference type="Pfam" id="PF00106">
    <property type="entry name" value="adh_short"/>
    <property type="match status" value="1"/>
</dbReference>
<keyword evidence="2" id="KW-0560">Oxidoreductase</keyword>
<evidence type="ECO:0000256" key="1">
    <source>
        <dbReference type="ARBA" id="ARBA00006484"/>
    </source>
</evidence>
<protein>
    <submittedName>
        <fullName evidence="4">Short-chain dehydrogenase/reductase SDR</fullName>
    </submittedName>
</protein>
<dbReference type="InterPro" id="IPR020904">
    <property type="entry name" value="Sc_DH/Rdtase_CS"/>
</dbReference>
<dbReference type="AlphaFoldDB" id="A0A2H6BSD8"/>
<dbReference type="PANTHER" id="PTHR44196">
    <property type="entry name" value="DEHYDROGENASE/REDUCTASE SDR FAMILY MEMBER 7B"/>
    <property type="match status" value="1"/>
</dbReference>
<dbReference type="Gene3D" id="3.40.50.720">
    <property type="entry name" value="NAD(P)-binding Rossmann-like Domain"/>
    <property type="match status" value="1"/>
</dbReference>
<reference evidence="5" key="1">
    <citation type="submission" date="2017-12" db="EMBL/GenBank/DDBJ databases">
        <title>Improved Draft Genome Sequence of Microcystis aeruginosa NIES-298, a Microcystin-Producing Cyanobacterium from Lake Kasumigaura, Japan.</title>
        <authorList>
            <person name="Yamaguchi H."/>
            <person name="Suzuki S."/>
            <person name="Kawachi M."/>
        </authorList>
    </citation>
    <scope>NUCLEOTIDE SEQUENCE [LARGE SCALE GENOMIC DNA]</scope>
    <source>
        <strain evidence="5">NIES-298</strain>
    </source>
</reference>
<dbReference type="PRINTS" id="PR00081">
    <property type="entry name" value="GDHRDH"/>
</dbReference>
<dbReference type="SUPFAM" id="SSF51735">
    <property type="entry name" value="NAD(P)-binding Rossmann-fold domains"/>
    <property type="match status" value="1"/>
</dbReference>
<evidence type="ECO:0000313" key="5">
    <source>
        <dbReference type="Proteomes" id="UP000236321"/>
    </source>
</evidence>
<dbReference type="PRINTS" id="PR00080">
    <property type="entry name" value="SDRFAMILY"/>
</dbReference>
<dbReference type="GO" id="GO:0016491">
    <property type="term" value="F:oxidoreductase activity"/>
    <property type="evidence" value="ECO:0007669"/>
    <property type="project" value="UniProtKB-KW"/>
</dbReference>
<gene>
    <name evidence="4" type="ORF">BGM30_21740</name>
</gene>
<proteinExistence type="inferred from homology"/>
<comment type="similarity">
    <text evidence="1 3">Belongs to the short-chain dehydrogenases/reductases (SDR) family.</text>
</comment>
<dbReference type="GO" id="GO:0016020">
    <property type="term" value="C:membrane"/>
    <property type="evidence" value="ECO:0007669"/>
    <property type="project" value="TreeGrafter"/>
</dbReference>
<dbReference type="PROSITE" id="PS00061">
    <property type="entry name" value="ADH_SHORT"/>
    <property type="match status" value="1"/>
</dbReference>
<dbReference type="EMBL" id="BEYQ01000006">
    <property type="protein sequence ID" value="GBD53081.1"/>
    <property type="molecule type" value="Genomic_DNA"/>
</dbReference>
<dbReference type="RefSeq" id="WP_016517237.1">
    <property type="nucleotide sequence ID" value="NZ_BEIU01000018.1"/>
</dbReference>
<evidence type="ECO:0000313" key="4">
    <source>
        <dbReference type="EMBL" id="GBD53081.1"/>
    </source>
</evidence>
<dbReference type="InterPro" id="IPR036291">
    <property type="entry name" value="NAD(P)-bd_dom_sf"/>
</dbReference>
<accession>A0A2H6BSD8</accession>